<dbReference type="PANTHER" id="PTHR18887">
    <property type="entry name" value="GOLGI-ASSOCIATED PROTEIN GCP360-RELATED"/>
    <property type="match status" value="1"/>
</dbReference>
<evidence type="ECO:0000256" key="2">
    <source>
        <dbReference type="SAM" id="MobiDB-lite"/>
    </source>
</evidence>
<organism evidence="3 4">
    <name type="scientific">Nicrophorus vespilloides</name>
    <name type="common">Boreal carrion beetle</name>
    <dbReference type="NCBI Taxonomy" id="110193"/>
    <lineage>
        <taxon>Eukaryota</taxon>
        <taxon>Metazoa</taxon>
        <taxon>Ecdysozoa</taxon>
        <taxon>Arthropoda</taxon>
        <taxon>Hexapoda</taxon>
        <taxon>Insecta</taxon>
        <taxon>Pterygota</taxon>
        <taxon>Neoptera</taxon>
        <taxon>Endopterygota</taxon>
        <taxon>Coleoptera</taxon>
        <taxon>Polyphaga</taxon>
        <taxon>Staphyliniformia</taxon>
        <taxon>Silphidae</taxon>
        <taxon>Nicrophorinae</taxon>
        <taxon>Nicrophorus</taxon>
    </lineage>
</organism>
<feature type="coiled-coil region" evidence="1">
    <location>
        <begin position="1007"/>
        <end position="1215"/>
    </location>
</feature>
<proteinExistence type="predicted"/>
<feature type="coiled-coil region" evidence="1">
    <location>
        <begin position="1815"/>
        <end position="1892"/>
    </location>
</feature>
<evidence type="ECO:0000256" key="1">
    <source>
        <dbReference type="SAM" id="Coils"/>
    </source>
</evidence>
<dbReference type="GeneID" id="108559736"/>
<feature type="coiled-coil region" evidence="1">
    <location>
        <begin position="1970"/>
        <end position="2176"/>
    </location>
</feature>
<feature type="coiled-coil region" evidence="1">
    <location>
        <begin position="1258"/>
        <end position="1463"/>
    </location>
</feature>
<evidence type="ECO:0000313" key="4">
    <source>
        <dbReference type="RefSeq" id="XP_017772570.1"/>
    </source>
</evidence>
<dbReference type="InterPro" id="IPR026202">
    <property type="entry name" value="GOLGB1"/>
</dbReference>
<keyword evidence="3" id="KW-1185">Reference proteome</keyword>
<feature type="region of interest" description="Disordered" evidence="2">
    <location>
        <begin position="1"/>
        <end position="32"/>
    </location>
</feature>
<feature type="region of interest" description="Disordered" evidence="2">
    <location>
        <begin position="2697"/>
        <end position="2717"/>
    </location>
</feature>
<dbReference type="PANTHER" id="PTHR18887:SF5">
    <property type="entry name" value="GOLGIN SUBFAMILY B MEMBER 1-LIKE"/>
    <property type="match status" value="1"/>
</dbReference>
<protein>
    <submittedName>
        <fullName evidence="4">Protein lava lamp-like</fullName>
    </submittedName>
</protein>
<feature type="coiled-coil region" evidence="1">
    <location>
        <begin position="1639"/>
        <end position="1740"/>
    </location>
</feature>
<keyword evidence="1" id="KW-0175">Coiled coil</keyword>
<gene>
    <name evidence="4" type="primary">LOC108559736</name>
</gene>
<feature type="coiled-coil region" evidence="1">
    <location>
        <begin position="1918"/>
        <end position="1945"/>
    </location>
</feature>
<sequence length="2838" mass="330266">MSQGPSEDPGGSGPGVAEHSGNQELNDLKDQFEHQQTLIAQLKEMLRKDDQTSVTQEKVAEYANTLTKMNARAKRNQNKEGGAKDIARKTIDTPSSEKMLLLRQQIEQNKVKLAERGKSQKGVEQRVLQMKAQLDDSQHFISQSTTPLNISLIEDRVDYSPSASSQELYNILLNKDKRITEMNMKMSKLEANVLDLQENLKEKDSVIDARTKAITLMSENLSKKSKTTLDTLDDTKEQMRKMQTNFIKLEEDMKEENCKLQNLLDEKNVEICQLKSENDSLVASKTELSKELDTYKESGENDLKLREKIAELEEMNRKLQSNESPRNSPSRNGKRNKRGRSKSGRPVEDNSEQITLLEKTIKELEKSVEEYDKTVKEYNTTIEDLKKEKEESNNIIKQLRSSTESSGADLQALKKQLDDSNKNMIKVKAQHKSKLKELNKKIDDFKKISNVNAELVKVESENSKLTQKIAELEEEKGQMQLQSNDLEEFEAKIKEHLETISVKNELILKLENVIQENEEQMNSLTSRVETLSNARSDKIQSDLTSVQFEEQLEKMEREQQEMLEGKALILQENKELKSKIEVLSKEKQEINSKLENYLQENMELIDRLEKLSAEKVSSAESIEIVENLTQQEKLELEAYQKNIMSKNMEQLEDNPELNESVNQLTEETSELLQRIELFTVERKEVMEKMEQLTQENNQLTFRIKEVENNRDVLVETYEQLQTEKEELDEKLTGMEEVEKTLTAKTDELEKYKSMIEDQKKEIEDLYMKLQANQSADDESVAIRSELESLQKQYTHLLKENETLKNESEKIDDQNELKQCISDLESKLRNNLEEIHNYKSTMETNNVNLKEYEVIINEQKNKLSDMEIEMKNYKNEEAQLLDAINKLEENKRVELTFMSEQVEELKSILSENLDQMQKYDQELQANSDTIKSLTEELKQLNNKILETEHLLDCKDDEIKQVKREKDQISEECESKLKEQASTFNQKHEEMKLKFVQLQKQIDQNSGSLQPLEGKVQELEKKNRDQLEKMKKIAANLKKKTLDYKELETKYNDVSEKWMNEKKEKEEITNEKESEWKLKIEQLDSDNESLKSTNSGLMSEISAYTAQVEDLQNVVREYETEINSFRNEIEAMKLSSNNSLNAELNNRDERIITLNEQLESLRYETDANSNALQMKIKELELFIESQNDELNNYKDRVNRLEEGLSKVEERRLSLEGKAIQLGMQLEEKESCVVEASIKEANIEERLNALIKKDKLFNDRLNETLDENQELQAKKQHLLEENEQLRKSITLLETQLKSSNEEVEDVGKVSEENESLKNSVNHLEIEVHKLQNSLENMKSESEKNENELQEQIQEFNLERKKLLEECEMMNDQKNSWTQMQEEFSAKIAVLNEKLDQQQIEYNDITTKYSVLQTEYQMLLNNLEETSSKLQTVEADKNNMSAEIEEMHEVKTQLDFAKNMLKHVEENSLLVMTRNDQLEKKIEEFTTKKENKIDWPVLSQNPFDFVTEQPQTEQDVQSLHDKIKSLEFMLFTAEKEKENALMECHQMSSELTKVLYEKEKRGFVELESQIQQGGEIAISAEVKADLQQMQPVVEEVCVARKAYVCQPENQNMNAFGENDDGWAWGAEEAKLEQEHMENVGNGAAYYTQRIKELEANVMVLEVERESNMEELKQSQVKSGKLLKKLKEFKVKNDQLTAKLKSANSSDVGFKDLEDAMVDELKSQLETSEKKLKEIIAEFEKEKLEKANILKRVDVLTSANERMVEMKEKQDIEVMAWQRRNRELAEKLEKFEWDTDSFETSNTATQQTTDQGSPAHELKIKELNDVINELSIDNEELQSILEEQRTLLKEAQRAKSMEPISENMKTETEFNALLQKNNELLNELTTTQEKMNEVTQQLQMNYVKRTQLEACVMECNIMIEELQTKIKDNIDSLEIEKLELLEKNKDLSFEVDMLAEFKSQLEVVEFEKTTLFEELKVLKTTLQEKDNLLQHLESEKNNMIEVRNVQENEELNVVKASLQNALQEKQNLVELLESATSNMVEVSKLQENEEAFAQEKRDLLMKIEDLRNKESEYLREIEMLQGNIQRLDENSNELNIKLEDRDNEIVNLQKLKEEFVAQVSVLENDKSNLLAAAEEQKRLDALGDEHSSLVQELEDKILELQRKLENLENDYQSRLEQLQLEWSQHVEQRGNDVAESWKMHVDMREKEFVQTEQKLRNDLDSWEGKYNAMVNENNELKKNVDDEIRNEIEKMTALQKEVLEKQHQINDLTRVLQEKQTEIDSAHVQSNNYMAIIQQLNLNIEEAAKKAKDVEELHEEREAKIQLLNEKIMQLSERIQELELESDELRQTVVIKEDAIARQDETIKELNTQIASSSDTENVVKTLQLELHEKQNELNENEIYLEDYKMQLEQYKSKIETLERSVLDRENELRAMQVEMQAEHASATNHQQQISMLNTQIEESRLLNENYSVELQRCTYELQCRDAELARINVAFTEREQEYASHLQAKSLEIECVSSQKMIEIEDLQDKLNEIRCKEEVLVSTETELRAYKQQLEEQQTEIANLQVNLQQEHEKLNERIVKIEYAEREITELQQIIESQQLTIEELKRDLLEKSSNYDALIAEVSEVQELSTARRQLQYEASSAADENLADPVNRAELDLALYMLHQRDVRCEELTVELMQLLEERDTLQLRLSNAIREKEDLRSRRTLEESDEEANVGQTKQVSQLGAIPKSRAIILGATGTEMATEAAESLEGGGGGALANKLSELKSVGYRKDKTILDEQDMRRIQQLSILQQHKDDVSKLPAEAAARLVDASYTLSRDVQSPSKVLLNWLWGKSTPKVNNV</sequence>
<reference evidence="4" key="1">
    <citation type="submission" date="2025-08" db="UniProtKB">
        <authorList>
            <consortium name="RefSeq"/>
        </authorList>
    </citation>
    <scope>IDENTIFICATION</scope>
    <source>
        <tissue evidence="4">Whole Larva</tissue>
    </source>
</reference>
<feature type="coiled-coil region" evidence="1">
    <location>
        <begin position="232"/>
        <end position="266"/>
    </location>
</feature>
<feature type="compositionally biased region" description="Basic residues" evidence="2">
    <location>
        <begin position="332"/>
        <end position="343"/>
    </location>
</feature>
<evidence type="ECO:0000313" key="3">
    <source>
        <dbReference type="Proteomes" id="UP000695000"/>
    </source>
</evidence>
<feature type="coiled-coil region" evidence="1">
    <location>
        <begin position="2207"/>
        <end position="2430"/>
    </location>
</feature>
<feature type="coiled-coil region" evidence="1">
    <location>
        <begin position="179"/>
        <end position="206"/>
    </location>
</feature>
<name>A0ABM1MDC0_NICVS</name>
<dbReference type="Proteomes" id="UP000695000">
    <property type="component" value="Unplaced"/>
</dbReference>
<feature type="compositionally biased region" description="Low complexity" evidence="2">
    <location>
        <begin position="321"/>
        <end position="331"/>
    </location>
</feature>
<dbReference type="RefSeq" id="XP_017772570.1">
    <property type="nucleotide sequence ID" value="XM_017917081.1"/>
</dbReference>
<feature type="region of interest" description="Disordered" evidence="2">
    <location>
        <begin position="314"/>
        <end position="354"/>
    </location>
</feature>
<feature type="coiled-coil region" evidence="1">
    <location>
        <begin position="2509"/>
        <end position="2616"/>
    </location>
</feature>
<dbReference type="Gene3D" id="1.10.287.1490">
    <property type="match status" value="1"/>
</dbReference>
<accession>A0ABM1MDC0</accession>